<dbReference type="PANTHER" id="PTHR30344:SF1">
    <property type="entry name" value="6-PHOSPHOGLUCONOLACTONASE"/>
    <property type="match status" value="1"/>
</dbReference>
<evidence type="ECO:0000256" key="3">
    <source>
        <dbReference type="SAM" id="MobiDB-lite"/>
    </source>
</evidence>
<dbReference type="OrthoDB" id="9790815at2"/>
<keyword evidence="6" id="KW-1185">Reference proteome</keyword>
<dbReference type="FunFam" id="2.130.10.10:FF:000306">
    <property type="entry name" value="3-carboxymuconate cyclase"/>
    <property type="match status" value="1"/>
</dbReference>
<dbReference type="Gene3D" id="2.130.10.10">
    <property type="entry name" value="YVTN repeat-like/Quinoprotein amine dehydrogenase"/>
    <property type="match status" value="1"/>
</dbReference>
<dbReference type="InterPro" id="IPR011048">
    <property type="entry name" value="Haem_d1_sf"/>
</dbReference>
<dbReference type="STRING" id="1797110.A3841_09010"/>
<gene>
    <name evidence="5" type="ORF">A3841_09010</name>
</gene>
<sequence>MLKQFNLNPRKLVHKPVLAFAVVLALAGCNQTAEQQGTVATETSEPETMKTTMFYVGTYAKPDAESIYLYSLDPETGELTREKGFKAGENPSYLALNDAGKYLYAVNETQEFEGKKSGAVSAFEIAGDGKELKLLNQMPSEGGAPCYIAIADNTVLVANYSGGNVAALPLQDNGQLGQPNAVQHKGAGPNQERQEGPHAHYIAPAPDGTYTFAVDLGADKVFGYKVQDGKLVQHTPAVAYTSEPGSGPRHMAFHPNGQYAYLLHELNATMTALAYDAGKGTFSEIQTITTSPADFDGNNYPAAVKVSPDGKFLYGSNRGHNSIVVYAIEEGTGKMELVQHMSTGGDWPRDFVIDPTGNILLVANERSNNITSFKIDKATGKLTATGHEAQVQKPVNIVFKD</sequence>
<protein>
    <recommendedName>
        <fullName evidence="7">Lactonase family protein</fullName>
    </recommendedName>
</protein>
<proteinExistence type="inferred from homology"/>
<evidence type="ECO:0000256" key="1">
    <source>
        <dbReference type="ARBA" id="ARBA00005564"/>
    </source>
</evidence>
<keyword evidence="2" id="KW-0313">Glucose metabolism</keyword>
<dbReference type="GO" id="GO:0006006">
    <property type="term" value="P:glucose metabolic process"/>
    <property type="evidence" value="ECO:0007669"/>
    <property type="project" value="UniProtKB-KW"/>
</dbReference>
<dbReference type="SUPFAM" id="SSF51004">
    <property type="entry name" value="C-terminal (heme d1) domain of cytochrome cd1-nitrite reductase"/>
    <property type="match status" value="1"/>
</dbReference>
<dbReference type="GO" id="GO:0017057">
    <property type="term" value="F:6-phosphogluconolactonase activity"/>
    <property type="evidence" value="ECO:0007669"/>
    <property type="project" value="TreeGrafter"/>
</dbReference>
<comment type="similarity">
    <text evidence="1">Belongs to the cycloisomerase 2 family.</text>
</comment>
<evidence type="ECO:0008006" key="7">
    <source>
        <dbReference type="Google" id="ProtNLM"/>
    </source>
</evidence>
<dbReference type="InterPro" id="IPR015943">
    <property type="entry name" value="WD40/YVTN_repeat-like_dom_sf"/>
</dbReference>
<evidence type="ECO:0000313" key="5">
    <source>
        <dbReference type="EMBL" id="OKL42122.1"/>
    </source>
</evidence>
<dbReference type="GO" id="GO:0005829">
    <property type="term" value="C:cytosol"/>
    <property type="evidence" value="ECO:0007669"/>
    <property type="project" value="TreeGrafter"/>
</dbReference>
<keyword evidence="2" id="KW-0119">Carbohydrate metabolism</keyword>
<feature type="region of interest" description="Disordered" evidence="3">
    <location>
        <begin position="176"/>
        <end position="198"/>
    </location>
</feature>
<dbReference type="PROSITE" id="PS51257">
    <property type="entry name" value="PROKAR_LIPOPROTEIN"/>
    <property type="match status" value="1"/>
</dbReference>
<dbReference type="InterPro" id="IPR019405">
    <property type="entry name" value="Lactonase_7-beta_prop"/>
</dbReference>
<accession>A0A1Q5PIW2</accession>
<dbReference type="InterPro" id="IPR050282">
    <property type="entry name" value="Cycloisomerase_2"/>
</dbReference>
<evidence type="ECO:0000256" key="2">
    <source>
        <dbReference type="ARBA" id="ARBA00022526"/>
    </source>
</evidence>
<feature type="signal peptide" evidence="4">
    <location>
        <begin position="1"/>
        <end position="27"/>
    </location>
</feature>
<dbReference type="PANTHER" id="PTHR30344">
    <property type="entry name" value="6-PHOSPHOGLUCONOLACTONASE-RELATED"/>
    <property type="match status" value="1"/>
</dbReference>
<evidence type="ECO:0000313" key="6">
    <source>
        <dbReference type="Proteomes" id="UP000186551"/>
    </source>
</evidence>
<dbReference type="Proteomes" id="UP000186551">
    <property type="component" value="Unassembled WGS sequence"/>
</dbReference>
<evidence type="ECO:0000256" key="4">
    <source>
        <dbReference type="SAM" id="SignalP"/>
    </source>
</evidence>
<dbReference type="EMBL" id="LVWA01000002">
    <property type="protein sequence ID" value="OKL42122.1"/>
    <property type="molecule type" value="Genomic_DNA"/>
</dbReference>
<comment type="caution">
    <text evidence="5">The sequence shown here is derived from an EMBL/GenBank/DDBJ whole genome shotgun (WGS) entry which is preliminary data.</text>
</comment>
<dbReference type="Pfam" id="PF10282">
    <property type="entry name" value="Lactonase"/>
    <property type="match status" value="1"/>
</dbReference>
<feature type="chain" id="PRO_5012231396" description="Lactonase family protein" evidence="4">
    <location>
        <begin position="28"/>
        <end position="401"/>
    </location>
</feature>
<dbReference type="AlphaFoldDB" id="A0A1Q5PIW2"/>
<reference evidence="5 6" key="1">
    <citation type="submission" date="2016-03" db="EMBL/GenBank/DDBJ databases">
        <title>Genome sequence of Pontibacter sp. nov., of the family cytophagaceae, isolated from marine sediment of the Yellow Sea, China.</title>
        <authorList>
            <person name="Zhang G."/>
            <person name="Zhang R."/>
        </authorList>
    </citation>
    <scope>NUCLEOTIDE SEQUENCE [LARGE SCALE GENOMIC DNA]</scope>
    <source>
        <strain evidence="5 6">S10-8</strain>
    </source>
</reference>
<organism evidence="5 6">
    <name type="scientific">Pontibacter flavimaris</name>
    <dbReference type="NCBI Taxonomy" id="1797110"/>
    <lineage>
        <taxon>Bacteria</taxon>
        <taxon>Pseudomonadati</taxon>
        <taxon>Bacteroidota</taxon>
        <taxon>Cytophagia</taxon>
        <taxon>Cytophagales</taxon>
        <taxon>Hymenobacteraceae</taxon>
        <taxon>Pontibacter</taxon>
    </lineage>
</organism>
<name>A0A1Q5PIW2_9BACT</name>
<keyword evidence="4" id="KW-0732">Signal</keyword>
<dbReference type="RefSeq" id="WP_083610134.1">
    <property type="nucleotide sequence ID" value="NZ_LVWA01000002.1"/>
</dbReference>